<dbReference type="Proteomes" id="UP000015464">
    <property type="component" value="Unassembled WGS sequence"/>
</dbReference>
<dbReference type="EMBL" id="KE546998">
    <property type="protein sequence ID" value="EPY49165.1"/>
    <property type="molecule type" value="Genomic_DNA"/>
</dbReference>
<evidence type="ECO:0000256" key="2">
    <source>
        <dbReference type="SAM" id="SignalP"/>
    </source>
</evidence>
<sequence length="118" mass="13775">MTMSYHVLPCLTSLPLLLCDLLPLNNLSLSFTSLSLFAFARISVQNALQFANHRSFLPVQSFARFLMSVLFMCSLSRPLPTDCVYLVYLYLYVRLYFYDYINFYIYVYTYVSTHVSPC</sequence>
<dbReference type="AlphaFoldDB" id="S9VSQ1"/>
<reference evidence="3 4" key="1">
    <citation type="journal article" date="2011" name="Science">
        <title>Comparative functional genomics of the fission yeasts.</title>
        <authorList>
            <person name="Rhind N."/>
            <person name="Chen Z."/>
            <person name="Yassour M."/>
            <person name="Thompson D.A."/>
            <person name="Haas B.J."/>
            <person name="Habib N."/>
            <person name="Wapinski I."/>
            <person name="Roy S."/>
            <person name="Lin M.F."/>
            <person name="Heiman D.I."/>
            <person name="Young S.K."/>
            <person name="Furuya K."/>
            <person name="Guo Y."/>
            <person name="Pidoux A."/>
            <person name="Chen H.M."/>
            <person name="Robbertse B."/>
            <person name="Goldberg J.M."/>
            <person name="Aoki K."/>
            <person name="Bayne E.H."/>
            <person name="Berlin A.M."/>
            <person name="Desjardins C.A."/>
            <person name="Dobbs E."/>
            <person name="Dukaj L."/>
            <person name="Fan L."/>
            <person name="FitzGerald M.G."/>
            <person name="French C."/>
            <person name="Gujja S."/>
            <person name="Hansen K."/>
            <person name="Keifenheim D."/>
            <person name="Levin J.Z."/>
            <person name="Mosher R.A."/>
            <person name="Mueller C.A."/>
            <person name="Pfiffner J."/>
            <person name="Priest M."/>
            <person name="Russ C."/>
            <person name="Smialowska A."/>
            <person name="Swoboda P."/>
            <person name="Sykes S.M."/>
            <person name="Vaughn M."/>
            <person name="Vengrova S."/>
            <person name="Yoder R."/>
            <person name="Zeng Q."/>
            <person name="Allshire R."/>
            <person name="Baulcombe D."/>
            <person name="Birren B.W."/>
            <person name="Brown W."/>
            <person name="Ekwall K."/>
            <person name="Kellis M."/>
            <person name="Leatherwood J."/>
            <person name="Levin H."/>
            <person name="Margalit H."/>
            <person name="Martienssen R."/>
            <person name="Nieduszynski C.A."/>
            <person name="Spatafora J.W."/>
            <person name="Friedman N."/>
            <person name="Dalgaard J.Z."/>
            <person name="Baumann P."/>
            <person name="Niki H."/>
            <person name="Regev A."/>
            <person name="Nusbaum C."/>
        </authorList>
    </citation>
    <scope>NUCLEOTIDE SEQUENCE [LARGE SCALE GENOMIC DNA]</scope>
    <source>
        <strain evidence="4">OY26 / ATCC MYA-4695 / CBS 11777 / NBRC 106824 / NRRL Y48691</strain>
    </source>
</reference>
<accession>S9VSQ1</accession>
<proteinExistence type="predicted"/>
<feature type="transmembrane region" description="Helical" evidence="1">
    <location>
        <begin position="87"/>
        <end position="107"/>
    </location>
</feature>
<keyword evidence="1" id="KW-0472">Membrane</keyword>
<keyword evidence="4" id="KW-1185">Reference proteome</keyword>
<dbReference type="HOGENOM" id="CLU_2074495_0_0_1"/>
<keyword evidence="1" id="KW-0812">Transmembrane</keyword>
<name>S9VSQ1_SCHCR</name>
<protein>
    <submittedName>
        <fullName evidence="3">Uncharacterized protein</fullName>
    </submittedName>
</protein>
<evidence type="ECO:0000313" key="3">
    <source>
        <dbReference type="EMBL" id="EPY49165.1"/>
    </source>
</evidence>
<gene>
    <name evidence="3" type="ORF">SPOG_05011</name>
</gene>
<keyword evidence="1" id="KW-1133">Transmembrane helix</keyword>
<evidence type="ECO:0000256" key="1">
    <source>
        <dbReference type="SAM" id="Phobius"/>
    </source>
</evidence>
<dbReference type="GeneID" id="25039318"/>
<dbReference type="RefSeq" id="XP_013026021.1">
    <property type="nucleotide sequence ID" value="XM_013170567.1"/>
</dbReference>
<feature type="signal peptide" evidence="2">
    <location>
        <begin position="1"/>
        <end position="19"/>
    </location>
</feature>
<feature type="non-terminal residue" evidence="3">
    <location>
        <position position="1"/>
    </location>
</feature>
<organism evidence="3 4">
    <name type="scientific">Schizosaccharomyces cryophilus (strain OY26 / ATCC MYA-4695 / CBS 11777 / NBRC 106824 / NRRL Y48691)</name>
    <name type="common">Fission yeast</name>
    <dbReference type="NCBI Taxonomy" id="653667"/>
    <lineage>
        <taxon>Eukaryota</taxon>
        <taxon>Fungi</taxon>
        <taxon>Dikarya</taxon>
        <taxon>Ascomycota</taxon>
        <taxon>Taphrinomycotina</taxon>
        <taxon>Schizosaccharomycetes</taxon>
        <taxon>Schizosaccharomycetales</taxon>
        <taxon>Schizosaccharomycetaceae</taxon>
        <taxon>Schizosaccharomyces</taxon>
    </lineage>
</organism>
<evidence type="ECO:0000313" key="4">
    <source>
        <dbReference type="Proteomes" id="UP000015464"/>
    </source>
</evidence>
<keyword evidence="2" id="KW-0732">Signal</keyword>
<feature type="chain" id="PRO_5004572156" evidence="2">
    <location>
        <begin position="20"/>
        <end position="118"/>
    </location>
</feature>